<sequence length="127" mass="12730">MPALAISAATVAALVISFAFYAIAPAGPAARTGPTEPAADRPAAWQIAVELLRGAVTAALVAGLLRAAGWNGPAAGALLGLVLWALPLVLLTGSVVWERVPVRSAVLHAGDWLIKLIAIGAIVGVLA</sequence>
<dbReference type="Proteomes" id="UP000680866">
    <property type="component" value="Chromosome"/>
</dbReference>
<evidence type="ECO:0008006" key="4">
    <source>
        <dbReference type="Google" id="ProtNLM"/>
    </source>
</evidence>
<keyword evidence="1" id="KW-0472">Membrane</keyword>
<dbReference type="KEGG" id="pry:Prubr_72950"/>
<keyword evidence="1" id="KW-1133">Transmembrane helix</keyword>
<feature type="transmembrane region" description="Helical" evidence="1">
    <location>
        <begin position="43"/>
        <end position="65"/>
    </location>
</feature>
<name>A0A810ND72_9ACTN</name>
<feature type="transmembrane region" description="Helical" evidence="1">
    <location>
        <begin position="109"/>
        <end position="126"/>
    </location>
</feature>
<reference evidence="2" key="1">
    <citation type="submission" date="2020-08" db="EMBL/GenBank/DDBJ databases">
        <title>Whole genome shotgun sequence of Polymorphospora rubra NBRC 101157.</title>
        <authorList>
            <person name="Komaki H."/>
            <person name="Tamura T."/>
        </authorList>
    </citation>
    <scope>NUCLEOTIDE SEQUENCE</scope>
    <source>
        <strain evidence="2">NBRC 101157</strain>
    </source>
</reference>
<proteinExistence type="predicted"/>
<feature type="transmembrane region" description="Helical" evidence="1">
    <location>
        <begin position="77"/>
        <end position="97"/>
    </location>
</feature>
<dbReference type="Pfam" id="PF08570">
    <property type="entry name" value="DUF1761"/>
    <property type="match status" value="1"/>
</dbReference>
<gene>
    <name evidence="2" type="ORF">Prubr_72950</name>
</gene>
<dbReference type="AlphaFoldDB" id="A0A810ND72"/>
<dbReference type="RefSeq" id="WP_212820072.1">
    <property type="nucleotide sequence ID" value="NZ_AP023359.1"/>
</dbReference>
<protein>
    <recommendedName>
        <fullName evidence="4">DUF1761 domain-containing protein</fullName>
    </recommendedName>
</protein>
<keyword evidence="1" id="KW-0812">Transmembrane</keyword>
<evidence type="ECO:0000256" key="1">
    <source>
        <dbReference type="SAM" id="Phobius"/>
    </source>
</evidence>
<organism evidence="2 3">
    <name type="scientific">Polymorphospora rubra</name>
    <dbReference type="NCBI Taxonomy" id="338584"/>
    <lineage>
        <taxon>Bacteria</taxon>
        <taxon>Bacillati</taxon>
        <taxon>Actinomycetota</taxon>
        <taxon>Actinomycetes</taxon>
        <taxon>Micromonosporales</taxon>
        <taxon>Micromonosporaceae</taxon>
        <taxon>Polymorphospora</taxon>
    </lineage>
</organism>
<evidence type="ECO:0000313" key="2">
    <source>
        <dbReference type="EMBL" id="BCJ70274.1"/>
    </source>
</evidence>
<keyword evidence="3" id="KW-1185">Reference proteome</keyword>
<dbReference type="EMBL" id="AP023359">
    <property type="protein sequence ID" value="BCJ70274.1"/>
    <property type="molecule type" value="Genomic_DNA"/>
</dbReference>
<dbReference type="InterPro" id="IPR013879">
    <property type="entry name" value="DUF1761"/>
</dbReference>
<evidence type="ECO:0000313" key="3">
    <source>
        <dbReference type="Proteomes" id="UP000680866"/>
    </source>
</evidence>
<accession>A0A810ND72</accession>